<feature type="transmembrane region" description="Helical" evidence="9">
    <location>
        <begin position="181"/>
        <end position="200"/>
    </location>
</feature>
<dbReference type="EMBL" id="MHRP01000036">
    <property type="protein sequence ID" value="OHA26155.1"/>
    <property type="molecule type" value="Genomic_DNA"/>
</dbReference>
<evidence type="ECO:0000259" key="11">
    <source>
        <dbReference type="PROSITE" id="PS50929"/>
    </source>
</evidence>
<keyword evidence="6" id="KW-0067">ATP-binding</keyword>
<dbReference type="PROSITE" id="PS00211">
    <property type="entry name" value="ABC_TRANSPORTER_1"/>
    <property type="match status" value="1"/>
</dbReference>
<feature type="domain" description="ABC transporter" evidence="10">
    <location>
        <begin position="359"/>
        <end position="593"/>
    </location>
</feature>
<evidence type="ECO:0000313" key="12">
    <source>
        <dbReference type="EMBL" id="OHA26155.1"/>
    </source>
</evidence>
<feature type="transmembrane region" description="Helical" evidence="9">
    <location>
        <begin position="27"/>
        <end position="55"/>
    </location>
</feature>
<dbReference type="GO" id="GO:0016887">
    <property type="term" value="F:ATP hydrolysis activity"/>
    <property type="evidence" value="ECO:0007669"/>
    <property type="project" value="InterPro"/>
</dbReference>
<dbReference type="InterPro" id="IPR027417">
    <property type="entry name" value="P-loop_NTPase"/>
</dbReference>
<evidence type="ECO:0000256" key="7">
    <source>
        <dbReference type="ARBA" id="ARBA00022989"/>
    </source>
</evidence>
<dbReference type="PANTHER" id="PTHR24221">
    <property type="entry name" value="ATP-BINDING CASSETTE SUB-FAMILY B"/>
    <property type="match status" value="1"/>
</dbReference>
<dbReference type="SMART" id="SM00382">
    <property type="entry name" value="AAA"/>
    <property type="match status" value="1"/>
</dbReference>
<evidence type="ECO:0000256" key="6">
    <source>
        <dbReference type="ARBA" id="ARBA00022840"/>
    </source>
</evidence>
<dbReference type="Proteomes" id="UP000177943">
    <property type="component" value="Unassembled WGS sequence"/>
</dbReference>
<dbReference type="PANTHER" id="PTHR24221:SF654">
    <property type="entry name" value="ATP-BINDING CASSETTE SUB-FAMILY B MEMBER 6"/>
    <property type="match status" value="1"/>
</dbReference>
<evidence type="ECO:0000259" key="10">
    <source>
        <dbReference type="PROSITE" id="PS50893"/>
    </source>
</evidence>
<keyword evidence="4 9" id="KW-0812">Transmembrane</keyword>
<keyword evidence="7 9" id="KW-1133">Transmembrane helix</keyword>
<keyword evidence="5" id="KW-0547">Nucleotide-binding</keyword>
<dbReference type="GO" id="GO:0140359">
    <property type="term" value="F:ABC-type transporter activity"/>
    <property type="evidence" value="ECO:0007669"/>
    <property type="project" value="InterPro"/>
</dbReference>
<evidence type="ECO:0000256" key="9">
    <source>
        <dbReference type="SAM" id="Phobius"/>
    </source>
</evidence>
<evidence type="ECO:0000256" key="3">
    <source>
        <dbReference type="ARBA" id="ARBA00022475"/>
    </source>
</evidence>
<dbReference type="SUPFAM" id="SSF90123">
    <property type="entry name" value="ABC transporter transmembrane region"/>
    <property type="match status" value="1"/>
</dbReference>
<comment type="subcellular location">
    <subcellularLocation>
        <location evidence="1">Cell membrane</location>
        <topology evidence="1">Multi-pass membrane protein</topology>
    </subcellularLocation>
</comment>
<keyword evidence="3" id="KW-1003">Cell membrane</keyword>
<dbReference type="InterPro" id="IPR003593">
    <property type="entry name" value="AAA+_ATPase"/>
</dbReference>
<gene>
    <name evidence="12" type="ORF">A3D56_00440</name>
</gene>
<organism evidence="12 13">
    <name type="scientific">Candidatus Taylorbacteria bacterium RIFCSPHIGHO2_02_FULL_45_35</name>
    <dbReference type="NCBI Taxonomy" id="1802311"/>
    <lineage>
        <taxon>Bacteria</taxon>
        <taxon>Candidatus Tayloriibacteriota</taxon>
    </lineage>
</organism>
<reference evidence="12 13" key="1">
    <citation type="journal article" date="2016" name="Nat. Commun.">
        <title>Thousands of microbial genomes shed light on interconnected biogeochemical processes in an aquifer system.</title>
        <authorList>
            <person name="Anantharaman K."/>
            <person name="Brown C.T."/>
            <person name="Hug L.A."/>
            <person name="Sharon I."/>
            <person name="Castelle C.J."/>
            <person name="Probst A.J."/>
            <person name="Thomas B.C."/>
            <person name="Singh A."/>
            <person name="Wilkins M.J."/>
            <person name="Karaoz U."/>
            <person name="Brodie E.L."/>
            <person name="Williams K.H."/>
            <person name="Hubbard S.S."/>
            <person name="Banfield J.F."/>
        </authorList>
    </citation>
    <scope>NUCLEOTIDE SEQUENCE [LARGE SCALE GENOMIC DNA]</scope>
</reference>
<dbReference type="Gene3D" id="1.20.1560.10">
    <property type="entry name" value="ABC transporter type 1, transmembrane domain"/>
    <property type="match status" value="1"/>
</dbReference>
<feature type="transmembrane region" description="Helical" evidence="9">
    <location>
        <begin position="271"/>
        <end position="290"/>
    </location>
</feature>
<dbReference type="GO" id="GO:0005524">
    <property type="term" value="F:ATP binding"/>
    <property type="evidence" value="ECO:0007669"/>
    <property type="project" value="UniProtKB-KW"/>
</dbReference>
<keyword evidence="8 9" id="KW-0472">Membrane</keyword>
<dbReference type="SUPFAM" id="SSF52540">
    <property type="entry name" value="P-loop containing nucleoside triphosphate hydrolases"/>
    <property type="match status" value="1"/>
</dbReference>
<comment type="caution">
    <text evidence="12">The sequence shown here is derived from an EMBL/GenBank/DDBJ whole genome shotgun (WGS) entry which is preliminary data.</text>
</comment>
<evidence type="ECO:0000256" key="2">
    <source>
        <dbReference type="ARBA" id="ARBA00022448"/>
    </source>
</evidence>
<evidence type="ECO:0000256" key="4">
    <source>
        <dbReference type="ARBA" id="ARBA00022692"/>
    </source>
</evidence>
<dbReference type="Pfam" id="PF00005">
    <property type="entry name" value="ABC_tran"/>
    <property type="match status" value="1"/>
</dbReference>
<evidence type="ECO:0000256" key="5">
    <source>
        <dbReference type="ARBA" id="ARBA00022741"/>
    </source>
</evidence>
<keyword evidence="2" id="KW-0813">Transport</keyword>
<name>A0A1G2MQL3_9BACT</name>
<feature type="transmembrane region" description="Helical" evidence="9">
    <location>
        <begin position="85"/>
        <end position="107"/>
    </location>
</feature>
<protein>
    <recommendedName>
        <fullName evidence="14">ABC transporter ATP-binding protein</fullName>
    </recommendedName>
</protein>
<dbReference type="InterPro" id="IPR017871">
    <property type="entry name" value="ABC_transporter-like_CS"/>
</dbReference>
<feature type="domain" description="ABC transmembrane type-1" evidence="11">
    <location>
        <begin position="27"/>
        <end position="325"/>
    </location>
</feature>
<accession>A0A1G2MQL3</accession>
<dbReference type="Pfam" id="PF00664">
    <property type="entry name" value="ABC_membrane"/>
    <property type="match status" value="1"/>
</dbReference>
<proteinExistence type="predicted"/>
<evidence type="ECO:0000313" key="13">
    <source>
        <dbReference type="Proteomes" id="UP000177943"/>
    </source>
</evidence>
<dbReference type="InterPro" id="IPR036640">
    <property type="entry name" value="ABC1_TM_sf"/>
</dbReference>
<dbReference type="PROSITE" id="PS50893">
    <property type="entry name" value="ABC_TRANSPORTER_2"/>
    <property type="match status" value="1"/>
</dbReference>
<dbReference type="InterPro" id="IPR039421">
    <property type="entry name" value="Type_1_exporter"/>
</dbReference>
<dbReference type="InterPro" id="IPR011527">
    <property type="entry name" value="ABC1_TM_dom"/>
</dbReference>
<sequence length="599" mass="66947">MFRITRLIKKIWTLIDSLYFHYKWKMFWLSVLGIASGFLEGIGVTLLIPLFSFFVGSSSALGSSVGVKFFKDFFSRFGLSLDFKFLLLITVSIFLIKAVAVFAFSYLRTRIVTNYKTGTRKDIYQSFLGTNYSFLRKQKVGYLDAVLIAGIKQSSKLLEYLIGFILSVVSLITYLCVAFVLSPFITVVTLIFGIGFLVLYKPLVGRIKRYSKLLADLSKVVAHSMTETLYGIKTVKAFGVEKQVLASTAHVFTEIEEAEFKKQITKNFAKLSLEPFSVIFMVAVFSISYLYTKFDIVAFASIMYLINKMFALIDKIQSALHVIGETLPNAQEVLGAMREVKKHQPLGTGTKAFHWSRELRFDSVTFGYGSEKGVLREISFSVPRGTVLGIVGPSGAGKTTIVDLILRLLSPTEGFIALDDTNISDITVESWRKNIIYVAQDMFLRNDSIAENIRFYDETISDEEMIEVAKMANIYNLIMSLPKKFDTVIGERGTRLSGGERQRITLARALARKPSILILDEATSSLDAVSEGLIKEALNRLKGKITMIIIAHRPSTLEYVDTIIALDHGKIIERGTPNALLADPSSYFSKVSKQGNVAS</sequence>
<dbReference type="AlphaFoldDB" id="A0A1G2MQL3"/>
<dbReference type="FunFam" id="3.40.50.300:FF:000299">
    <property type="entry name" value="ABC transporter ATP-binding protein/permease"/>
    <property type="match status" value="1"/>
</dbReference>
<dbReference type="PROSITE" id="PS50929">
    <property type="entry name" value="ABC_TM1F"/>
    <property type="match status" value="1"/>
</dbReference>
<dbReference type="InterPro" id="IPR003439">
    <property type="entry name" value="ABC_transporter-like_ATP-bd"/>
</dbReference>
<dbReference type="Gene3D" id="3.40.50.300">
    <property type="entry name" value="P-loop containing nucleotide triphosphate hydrolases"/>
    <property type="match status" value="1"/>
</dbReference>
<feature type="transmembrane region" description="Helical" evidence="9">
    <location>
        <begin position="157"/>
        <end position="175"/>
    </location>
</feature>
<evidence type="ECO:0000256" key="8">
    <source>
        <dbReference type="ARBA" id="ARBA00023136"/>
    </source>
</evidence>
<evidence type="ECO:0008006" key="14">
    <source>
        <dbReference type="Google" id="ProtNLM"/>
    </source>
</evidence>
<evidence type="ECO:0000256" key="1">
    <source>
        <dbReference type="ARBA" id="ARBA00004651"/>
    </source>
</evidence>
<dbReference type="GO" id="GO:0005886">
    <property type="term" value="C:plasma membrane"/>
    <property type="evidence" value="ECO:0007669"/>
    <property type="project" value="UniProtKB-SubCell"/>
</dbReference>